<evidence type="ECO:0000256" key="4">
    <source>
        <dbReference type="ARBA" id="ARBA00022825"/>
    </source>
</evidence>
<dbReference type="RefSeq" id="WP_251415614.1">
    <property type="nucleotide sequence ID" value="NZ_JAMQGM010000031.1"/>
</dbReference>
<keyword evidence="6" id="KW-0732">Signal</keyword>
<evidence type="ECO:0000256" key="6">
    <source>
        <dbReference type="SAM" id="SignalP"/>
    </source>
</evidence>
<evidence type="ECO:0000256" key="1">
    <source>
        <dbReference type="ARBA" id="ARBA00007664"/>
    </source>
</evidence>
<reference evidence="7" key="1">
    <citation type="journal article" date="2023" name="Int. J. Syst. Evol. Microbiol.">
        <title>Streptomyces meridianus sp. nov. isolated from brackish water of the Tagus estuary in Alcochete, Portugal.</title>
        <authorList>
            <person name="Santos J.D.N."/>
            <person name="Klimek D."/>
            <person name="Calusinska M."/>
            <person name="Lobo Da Cunha A."/>
            <person name="Catita J."/>
            <person name="Goncalves H."/>
            <person name="Gonzalez I."/>
            <person name="Reyes F."/>
            <person name="Lage O.M."/>
        </authorList>
    </citation>
    <scope>NUCLEOTIDE SEQUENCE</scope>
    <source>
        <strain evidence="7">MTZ3.1</strain>
    </source>
</reference>
<keyword evidence="3" id="KW-0378">Hydrolase</keyword>
<proteinExistence type="inferred from homology"/>
<keyword evidence="2" id="KW-0645">Protease</keyword>
<evidence type="ECO:0000313" key="7">
    <source>
        <dbReference type="EMBL" id="MCM2578692.1"/>
    </source>
</evidence>
<sequence>MRTERVPLLTGAAAVLVAAALFLAPNARAAAPPAENSPAHAPVHVTSDARSVEVAGGDVIWSDIGSACRTSFNAASGSAHYILMPGHCTDGTTQWYADSARTVPIGPTVGSAFPGNDYGLVRYDNPEVFPVGTANGVDITGAGNAYVGQTVMTRSSSTGTHSGTVTAVNQTVDFGGGDVVSGLIRTNLCNEPVTGGPGPATSGSMAIGIPVGGSGSCSTGMTTYYQPVTEALAAYGLTIY</sequence>
<keyword evidence="4" id="KW-0720">Serine protease</keyword>
<name>A0ABT0X840_9ACTN</name>
<evidence type="ECO:0000256" key="3">
    <source>
        <dbReference type="ARBA" id="ARBA00022801"/>
    </source>
</evidence>
<evidence type="ECO:0000313" key="8">
    <source>
        <dbReference type="Proteomes" id="UP001167160"/>
    </source>
</evidence>
<dbReference type="Gene3D" id="2.40.10.10">
    <property type="entry name" value="Trypsin-like serine proteases"/>
    <property type="match status" value="2"/>
</dbReference>
<dbReference type="EMBL" id="JAMQGM010000031">
    <property type="protein sequence ID" value="MCM2578692.1"/>
    <property type="molecule type" value="Genomic_DNA"/>
</dbReference>
<accession>A0ABT0X840</accession>
<dbReference type="SUPFAM" id="SSF50494">
    <property type="entry name" value="Trypsin-like serine proteases"/>
    <property type="match status" value="1"/>
</dbReference>
<gene>
    <name evidence="7" type="ORF">M1E25_15255</name>
</gene>
<dbReference type="Proteomes" id="UP001167160">
    <property type="component" value="Unassembled WGS sequence"/>
</dbReference>
<dbReference type="InterPro" id="IPR043504">
    <property type="entry name" value="Peptidase_S1_PA_chymotrypsin"/>
</dbReference>
<dbReference type="InterPro" id="IPR009003">
    <property type="entry name" value="Peptidase_S1_PA"/>
</dbReference>
<comment type="caution">
    <text evidence="7">The sequence shown here is derived from an EMBL/GenBank/DDBJ whole genome shotgun (WGS) entry which is preliminary data.</text>
</comment>
<keyword evidence="8" id="KW-1185">Reference proteome</keyword>
<feature type="signal peptide" evidence="6">
    <location>
        <begin position="1"/>
        <end position="29"/>
    </location>
</feature>
<dbReference type="CDD" id="cd21112">
    <property type="entry name" value="alphaLP-like"/>
    <property type="match status" value="1"/>
</dbReference>
<feature type="chain" id="PRO_5046939464" evidence="6">
    <location>
        <begin position="30"/>
        <end position="240"/>
    </location>
</feature>
<dbReference type="PRINTS" id="PR00861">
    <property type="entry name" value="ALYTICPTASE"/>
</dbReference>
<keyword evidence="5" id="KW-1015">Disulfide bond</keyword>
<protein>
    <submittedName>
        <fullName evidence="7">S1 family peptidase</fullName>
    </submittedName>
</protein>
<evidence type="ECO:0000256" key="5">
    <source>
        <dbReference type="ARBA" id="ARBA00023157"/>
    </source>
</evidence>
<dbReference type="InterPro" id="IPR001316">
    <property type="entry name" value="Pept_S1A_streptogrisin"/>
</dbReference>
<evidence type="ECO:0000256" key="2">
    <source>
        <dbReference type="ARBA" id="ARBA00022670"/>
    </source>
</evidence>
<comment type="similarity">
    <text evidence="1">Belongs to the peptidase S1 family.</text>
</comment>
<organism evidence="7 8">
    <name type="scientific">Streptomyces meridianus</name>
    <dbReference type="NCBI Taxonomy" id="2938945"/>
    <lineage>
        <taxon>Bacteria</taxon>
        <taxon>Bacillati</taxon>
        <taxon>Actinomycetota</taxon>
        <taxon>Actinomycetes</taxon>
        <taxon>Kitasatosporales</taxon>
        <taxon>Streptomycetaceae</taxon>
        <taxon>Streptomyces</taxon>
    </lineage>
</organism>